<sequence length="275" mass="32468">MKENSNKNKILFDDRYIENIAARRLCIEDLIRDLEGEIRRAPEGSLRIVDKKSYAQYYWCRASKDTNGEYLPKEKIEIAKALAQKEYNRKVLRLAQKEERIISKYDDFLRRDSYHKIYDGLSSAKKKIVNPIHPEIDDIIQSWLAEEYEPMPFMDNTEFYSTNGVRVRSKSELIIANLLEQYDVPYKYEKPLILKGKGTVRPDFVCLNKSQRKEYVWEHFGMMDSSDYANKNVAKLNMYQQNGYYLGVNMIASFETSQQPISSRNIKSMIEKYLL</sequence>
<evidence type="ECO:0000313" key="2">
    <source>
        <dbReference type="Proteomes" id="UP000184185"/>
    </source>
</evidence>
<dbReference type="Gene3D" id="3.40.91.30">
    <property type="match status" value="1"/>
</dbReference>
<dbReference type="EMBL" id="FQYQ01000004">
    <property type="protein sequence ID" value="SHI69309.1"/>
    <property type="molecule type" value="Genomic_DNA"/>
</dbReference>
<reference evidence="1 2" key="1">
    <citation type="submission" date="2016-11" db="EMBL/GenBank/DDBJ databases">
        <authorList>
            <person name="Jaros S."/>
            <person name="Januszkiewicz K."/>
            <person name="Wedrychowicz H."/>
        </authorList>
    </citation>
    <scope>NUCLEOTIDE SEQUENCE [LARGE SCALE GENOMIC DNA]</scope>
    <source>
        <strain evidence="1 2">DSM 14809</strain>
    </source>
</reference>
<dbReference type="OrthoDB" id="243939at2"/>
<dbReference type="AlphaFoldDB" id="A0A1M6D7Y2"/>
<name>A0A1M6D7Y2_PSEXY</name>
<evidence type="ECO:0000313" key="1">
    <source>
        <dbReference type="EMBL" id="SHI69309.1"/>
    </source>
</evidence>
<dbReference type="Proteomes" id="UP000184185">
    <property type="component" value="Unassembled WGS sequence"/>
</dbReference>
<dbReference type="RefSeq" id="WP_072913261.1">
    <property type="nucleotide sequence ID" value="NZ_FQYQ01000004.1"/>
</dbReference>
<organism evidence="1 2">
    <name type="scientific">Pseudobutyrivibrio xylanivorans DSM 14809</name>
    <dbReference type="NCBI Taxonomy" id="1123012"/>
    <lineage>
        <taxon>Bacteria</taxon>
        <taxon>Bacillati</taxon>
        <taxon>Bacillota</taxon>
        <taxon>Clostridia</taxon>
        <taxon>Lachnospirales</taxon>
        <taxon>Lachnospiraceae</taxon>
        <taxon>Pseudobutyrivibrio</taxon>
    </lineage>
</organism>
<keyword evidence="2" id="KW-1185">Reference proteome</keyword>
<accession>A0A1M6D7Y2</accession>
<proteinExistence type="predicted"/>
<protein>
    <submittedName>
        <fullName evidence="1">Uncharacterized protein</fullName>
    </submittedName>
</protein>
<gene>
    <name evidence="1" type="ORF">SAMN02745725_00883</name>
</gene>